<dbReference type="Pfam" id="PF00149">
    <property type="entry name" value="Metallophos"/>
    <property type="match status" value="1"/>
</dbReference>
<dbReference type="InterPro" id="IPR011009">
    <property type="entry name" value="Kinase-like_dom_sf"/>
</dbReference>
<dbReference type="InterPro" id="IPR017441">
    <property type="entry name" value="Protein_kinase_ATP_BS"/>
</dbReference>
<feature type="region of interest" description="Disordered" evidence="22">
    <location>
        <begin position="1187"/>
        <end position="1218"/>
    </location>
</feature>
<dbReference type="Gene3D" id="3.30.200.20">
    <property type="entry name" value="Phosphorylase Kinase, domain 1"/>
    <property type="match status" value="1"/>
</dbReference>
<dbReference type="InterPro" id="IPR013210">
    <property type="entry name" value="LRR_N_plant-typ"/>
</dbReference>
<evidence type="ECO:0000256" key="17">
    <source>
        <dbReference type="ARBA" id="ARBA00023170"/>
    </source>
</evidence>
<dbReference type="GO" id="GO:0006952">
    <property type="term" value="P:defense response"/>
    <property type="evidence" value="ECO:0007669"/>
    <property type="project" value="UniProtKB-ARBA"/>
</dbReference>
<keyword evidence="7" id="KW-0433">Leucine-rich repeat</keyword>
<evidence type="ECO:0000256" key="18">
    <source>
        <dbReference type="ARBA" id="ARBA00023180"/>
    </source>
</evidence>
<evidence type="ECO:0000256" key="19">
    <source>
        <dbReference type="ARBA" id="ARBA00047899"/>
    </source>
</evidence>
<feature type="transmembrane region" description="Helical" evidence="23">
    <location>
        <begin position="1398"/>
        <end position="1417"/>
    </location>
</feature>
<comment type="subcellular location">
    <subcellularLocation>
        <location evidence="1">Cell membrane</location>
        <topology evidence="1">Single-pass type I membrane protein</topology>
    </subcellularLocation>
</comment>
<comment type="similarity">
    <text evidence="3">Belongs to the RLP family.</text>
</comment>
<dbReference type="FunFam" id="3.80.10.10:FF:000213">
    <property type="entry name" value="Tyrosine-sulfated glycopeptide receptor 1"/>
    <property type="match status" value="1"/>
</dbReference>
<dbReference type="GO" id="GO:0033612">
    <property type="term" value="F:receptor serine/threonine kinase binding"/>
    <property type="evidence" value="ECO:0007669"/>
    <property type="project" value="TreeGrafter"/>
</dbReference>
<dbReference type="PANTHER" id="PTHR48056:SF18">
    <property type="entry name" value="NON-SPECIFIC SERINE_THREONINE PROTEIN KINASE"/>
    <property type="match status" value="1"/>
</dbReference>
<evidence type="ECO:0000256" key="6">
    <source>
        <dbReference type="ARBA" id="ARBA00022527"/>
    </source>
</evidence>
<dbReference type="PROSITE" id="PS50011">
    <property type="entry name" value="PROTEIN_KINASE_DOM"/>
    <property type="match status" value="1"/>
</dbReference>
<evidence type="ECO:0000256" key="8">
    <source>
        <dbReference type="ARBA" id="ARBA00022679"/>
    </source>
</evidence>
<organism evidence="26 27">
    <name type="scientific">Rhododendron griersonianum</name>
    <dbReference type="NCBI Taxonomy" id="479676"/>
    <lineage>
        <taxon>Eukaryota</taxon>
        <taxon>Viridiplantae</taxon>
        <taxon>Streptophyta</taxon>
        <taxon>Embryophyta</taxon>
        <taxon>Tracheophyta</taxon>
        <taxon>Spermatophyta</taxon>
        <taxon>Magnoliopsida</taxon>
        <taxon>eudicotyledons</taxon>
        <taxon>Gunneridae</taxon>
        <taxon>Pentapetalae</taxon>
        <taxon>asterids</taxon>
        <taxon>Ericales</taxon>
        <taxon>Ericaceae</taxon>
        <taxon>Ericoideae</taxon>
        <taxon>Rhodoreae</taxon>
        <taxon>Rhododendron</taxon>
    </lineage>
</organism>
<keyword evidence="10 24" id="KW-0732">Signal</keyword>
<evidence type="ECO:0000256" key="14">
    <source>
        <dbReference type="ARBA" id="ARBA00022840"/>
    </source>
</evidence>
<protein>
    <recommendedName>
        <fullName evidence="4">non-specific serine/threonine protein kinase</fullName>
        <ecNumber evidence="4">2.7.11.1</ecNumber>
    </recommendedName>
</protein>
<dbReference type="Pfam" id="PF13855">
    <property type="entry name" value="LRR_8"/>
    <property type="match status" value="1"/>
</dbReference>
<evidence type="ECO:0000256" key="10">
    <source>
        <dbReference type="ARBA" id="ARBA00022729"/>
    </source>
</evidence>
<name>A0AAV6JDS2_9ERIC</name>
<keyword evidence="27" id="KW-1185">Reference proteome</keyword>
<dbReference type="SUPFAM" id="SSF52058">
    <property type="entry name" value="L domain-like"/>
    <property type="match status" value="3"/>
</dbReference>
<evidence type="ECO:0000256" key="2">
    <source>
        <dbReference type="ARBA" id="ARBA00008684"/>
    </source>
</evidence>
<dbReference type="GO" id="GO:0004674">
    <property type="term" value="F:protein serine/threonine kinase activity"/>
    <property type="evidence" value="ECO:0007669"/>
    <property type="project" value="UniProtKB-KW"/>
</dbReference>
<keyword evidence="6" id="KW-0723">Serine/threonine-protein kinase</keyword>
<comment type="caution">
    <text evidence="26">The sequence shown here is derived from an EMBL/GenBank/DDBJ whole genome shotgun (WGS) entry which is preliminary data.</text>
</comment>
<feature type="signal peptide" evidence="24">
    <location>
        <begin position="1"/>
        <end position="33"/>
    </location>
</feature>
<keyword evidence="16 23" id="KW-0472">Membrane</keyword>
<feature type="binding site" evidence="21">
    <location>
        <position position="811"/>
    </location>
    <ligand>
        <name>ATP</name>
        <dbReference type="ChEBI" id="CHEBI:30616"/>
    </ligand>
</feature>
<dbReference type="InterPro" id="IPR008271">
    <property type="entry name" value="Ser/Thr_kinase_AS"/>
</dbReference>
<evidence type="ECO:0000313" key="26">
    <source>
        <dbReference type="EMBL" id="KAG5538063.1"/>
    </source>
</evidence>
<keyword evidence="18" id="KW-0325">Glycoprotein</keyword>
<feature type="domain" description="Protein kinase" evidence="25">
    <location>
        <begin position="782"/>
        <end position="1038"/>
    </location>
</feature>
<dbReference type="FunFam" id="1.10.510.10:FF:000309">
    <property type="entry name" value="Leucine-rich repeat receptor-like protein kinase"/>
    <property type="match status" value="1"/>
</dbReference>
<dbReference type="GO" id="GO:0016787">
    <property type="term" value="F:hydrolase activity"/>
    <property type="evidence" value="ECO:0007669"/>
    <property type="project" value="InterPro"/>
</dbReference>
<dbReference type="EC" id="2.7.11.1" evidence="4"/>
<dbReference type="PROSITE" id="PS00108">
    <property type="entry name" value="PROTEIN_KINASE_ST"/>
    <property type="match status" value="1"/>
</dbReference>
<dbReference type="Pfam" id="PF08263">
    <property type="entry name" value="LRRNT_2"/>
    <property type="match status" value="1"/>
</dbReference>
<evidence type="ECO:0000256" key="7">
    <source>
        <dbReference type="ARBA" id="ARBA00022614"/>
    </source>
</evidence>
<evidence type="ECO:0000256" key="1">
    <source>
        <dbReference type="ARBA" id="ARBA00004251"/>
    </source>
</evidence>
<evidence type="ECO:0000256" key="23">
    <source>
        <dbReference type="SAM" id="Phobius"/>
    </source>
</evidence>
<gene>
    <name evidence="26" type="ORF">RHGRI_025223</name>
</gene>
<dbReference type="GO" id="GO:0051707">
    <property type="term" value="P:response to other organism"/>
    <property type="evidence" value="ECO:0007669"/>
    <property type="project" value="UniProtKB-ARBA"/>
</dbReference>
<dbReference type="PANTHER" id="PTHR48056">
    <property type="entry name" value="LRR RECEPTOR-LIKE SERINE/THREONINE-PROTEIN KINASE-RELATED"/>
    <property type="match status" value="1"/>
</dbReference>
<dbReference type="PROSITE" id="PS00107">
    <property type="entry name" value="PROTEIN_KINASE_ATP"/>
    <property type="match status" value="1"/>
</dbReference>
<dbReference type="Gene3D" id="3.80.10.10">
    <property type="entry name" value="Ribonuclease Inhibitor"/>
    <property type="match status" value="4"/>
</dbReference>
<accession>A0AAV6JDS2</accession>
<reference evidence="26" key="1">
    <citation type="submission" date="2020-08" db="EMBL/GenBank/DDBJ databases">
        <title>Plant Genome Project.</title>
        <authorList>
            <person name="Zhang R.-G."/>
        </authorList>
    </citation>
    <scope>NUCLEOTIDE SEQUENCE</scope>
    <source>
        <strain evidence="26">WSP0</strain>
        <tissue evidence="26">Leaf</tissue>
    </source>
</reference>
<dbReference type="SMART" id="SM00369">
    <property type="entry name" value="LRR_TYP"/>
    <property type="match status" value="7"/>
</dbReference>
<dbReference type="InterPro" id="IPR050647">
    <property type="entry name" value="Plant_LRR-RLKs"/>
</dbReference>
<dbReference type="FunFam" id="3.80.10.10:FF:000403">
    <property type="entry name" value="Receptor-like protein 2"/>
    <property type="match status" value="1"/>
</dbReference>
<comment type="catalytic activity">
    <reaction evidence="20">
        <text>L-seryl-[protein] + ATP = O-phospho-L-seryl-[protein] + ADP + H(+)</text>
        <dbReference type="Rhea" id="RHEA:17989"/>
        <dbReference type="Rhea" id="RHEA-COMP:9863"/>
        <dbReference type="Rhea" id="RHEA-COMP:11604"/>
        <dbReference type="ChEBI" id="CHEBI:15378"/>
        <dbReference type="ChEBI" id="CHEBI:29999"/>
        <dbReference type="ChEBI" id="CHEBI:30616"/>
        <dbReference type="ChEBI" id="CHEBI:83421"/>
        <dbReference type="ChEBI" id="CHEBI:456216"/>
        <dbReference type="EC" id="2.7.11.1"/>
    </reaction>
</comment>
<keyword evidence="13" id="KW-0418">Kinase</keyword>
<sequence>MLFHTNLKLFHLFLPIFLLLLLSLSGFANLIHASCDQLDQHSLLSFYHNISSPPSSPLNWSTAVDCCSWEGIACDTNDRVTSLWLPFRGLLGTLSPALGNLTVLSQLNLSHNSLSGSFPDGFFSSFNGIQIMDLSFNRLVGQLPLSDELQVSMQTLNLSSNKLGGTIESSFLQSATSLASFDISNNSFNGFLPTSICVTSPSVKLLDFSSNYFSGQIPQGFGGCSQLEVFRAGYNNLYGQLPSDIYNAGQLQEISLPANTLVGHIDDAIVYLTNLRVLELFGNQLNGTIPENIGKLAKLEQLQLHINNLTGNLPASLMNCTNLIALILRVNTFFGELSSLDFSQLTQLSIIDLGNNNFNGSLPVSLFSCKSLTAIRLSTNQLNGQIPPEAGALQSLSFLSVSLNSLTNITGAIQILMGCRNLSTLIVSKNFVNEAIPEDANILDSEGFQNLQVLALGGCLFTGQVPSWFAKLVKLEVLDFSYNQISGSIPGWFETLPNLFYLDLSFNRLGGYFPEELTQLPGLVSDEGSAQINRTYVELPVFVSPNNISLLQYNQLSFLPPTIDLGNNIISGSIPVEIGQLKGIHVLDLSWNNFSGDIPTQISNLTNLETVNLEGNHLSGEIPTSLRSLHFLSSFNVSYNNLQGPIPTGGQFNTFPESSFIGNPLLCGSVLSQHCSTQPDSTPTSAPKRILKKNIIIGLVLGICFGIGFTMTMLAFWILSKRRILPRGDPATDDVGTMSFNYHSEISIELVQDPSLVVVFPSNREEINNLTIYEILKATDNFNQANIIGCGGFGLVYKATLENGTKLAIKKLSGDMGIMEREFKAEVEALSTAQHNNLVSLQGYCVHDGFRILMYAYMENGSLDCWLHEKSDGPAQLDWPTRLRIAQGASCGLAYMHQICEPHIIHRDIKSSNILLDDKFEAHVADFGLSRLILPYETHVTTELIGTLGYIPPEYGQAWKATLRGDMYSFGVVMLELLTGKRPMEVFEPKMSKELVVWVEQMRSEGKQDEVFDPLLRDRGFEEQMRQISGAEFSSEYLKVAVLTDPQVMDRTSLRLAPKSLALETVQFYTDLFMRRAILASVLPFQPDVILFLGDYLDGGPILSDKEWQESLSRFKHIFNLNMLERSAKTQVYYLPGNHDIGYAAIHSRMPEVIKRYEKEFGSRNYQFTVGKVDFIAIDAQTLDGVPEEDPVDFEADPGPTRTVEHPAKVAGDRRRPASTVGAPASVIEGFGGWVSPIGVQARVSEVAEGAPEAGRRSAMVAGRWVWVRCSLGSERGLSGAGFRVGGVADDRVSKDAETEEILYQNYVTEKSSNSLLEMVKPVLILSGHDHDQCTVSHLSKYGQVAEHTLGTISWQQGNLYPSFMLLSVSNQALDDLSSKEDAILTHLCFLPMQTHIYIWYICQFVLTLLVLLLWPTNGIDFSRHLRGFMGYIRSLSCSIFGDVTKEKNEDENCEYEMIWDAEGSMHLIKKTSKAPTKLSSDKGVVERGNAVIRPAAKKHISPEMDVSVSVDMNVPLIRTNKSKTKMVIRRLVRIVRTLIVVAAVNVPLYMMLLFKDWIDK</sequence>
<keyword evidence="14 21" id="KW-0067">ATP-binding</keyword>
<evidence type="ECO:0000256" key="4">
    <source>
        <dbReference type="ARBA" id="ARBA00012513"/>
    </source>
</evidence>
<proteinExistence type="inferred from homology"/>
<evidence type="ECO:0000256" key="21">
    <source>
        <dbReference type="PROSITE-ProRule" id="PRU10141"/>
    </source>
</evidence>
<evidence type="ECO:0000256" key="11">
    <source>
        <dbReference type="ARBA" id="ARBA00022737"/>
    </source>
</evidence>
<feature type="chain" id="PRO_5043641556" description="non-specific serine/threonine protein kinase" evidence="24">
    <location>
        <begin position="34"/>
        <end position="1561"/>
    </location>
</feature>
<dbReference type="Pfam" id="PF00560">
    <property type="entry name" value="LRR_1"/>
    <property type="match status" value="5"/>
</dbReference>
<evidence type="ECO:0000256" key="3">
    <source>
        <dbReference type="ARBA" id="ARBA00009592"/>
    </source>
</evidence>
<evidence type="ECO:0000256" key="20">
    <source>
        <dbReference type="ARBA" id="ARBA00048679"/>
    </source>
</evidence>
<dbReference type="InterPro" id="IPR029052">
    <property type="entry name" value="Metallo-depent_PP-like"/>
</dbReference>
<dbReference type="Proteomes" id="UP000823749">
    <property type="component" value="Chromosome 8"/>
</dbReference>
<comment type="similarity">
    <text evidence="2">Belongs to the protein kinase superfamily. Ser/Thr protein kinase family.</text>
</comment>
<comment type="catalytic activity">
    <reaction evidence="19">
        <text>L-threonyl-[protein] + ATP = O-phospho-L-threonyl-[protein] + ADP + H(+)</text>
        <dbReference type="Rhea" id="RHEA:46608"/>
        <dbReference type="Rhea" id="RHEA-COMP:11060"/>
        <dbReference type="Rhea" id="RHEA-COMP:11605"/>
        <dbReference type="ChEBI" id="CHEBI:15378"/>
        <dbReference type="ChEBI" id="CHEBI:30013"/>
        <dbReference type="ChEBI" id="CHEBI:30616"/>
        <dbReference type="ChEBI" id="CHEBI:61977"/>
        <dbReference type="ChEBI" id="CHEBI:456216"/>
        <dbReference type="EC" id="2.7.11.1"/>
    </reaction>
</comment>
<feature type="compositionally biased region" description="Acidic residues" evidence="22">
    <location>
        <begin position="1187"/>
        <end position="1196"/>
    </location>
</feature>
<feature type="transmembrane region" description="Helical" evidence="23">
    <location>
        <begin position="1532"/>
        <end position="1555"/>
    </location>
</feature>
<evidence type="ECO:0000256" key="15">
    <source>
        <dbReference type="ARBA" id="ARBA00022989"/>
    </source>
</evidence>
<dbReference type="SUPFAM" id="SSF56300">
    <property type="entry name" value="Metallo-dependent phosphatases"/>
    <property type="match status" value="1"/>
</dbReference>
<dbReference type="FunFam" id="3.80.10.10:FF:000041">
    <property type="entry name" value="LRR receptor-like serine/threonine-protein kinase ERECTA"/>
    <property type="match status" value="1"/>
</dbReference>
<keyword evidence="8" id="KW-0808">Transferase</keyword>
<dbReference type="CDD" id="cd07384">
    <property type="entry name" value="MPP_Cdc1_like"/>
    <property type="match status" value="1"/>
</dbReference>
<keyword evidence="5" id="KW-1003">Cell membrane</keyword>
<evidence type="ECO:0000256" key="22">
    <source>
        <dbReference type="SAM" id="MobiDB-lite"/>
    </source>
</evidence>
<dbReference type="InterPro" id="IPR001611">
    <property type="entry name" value="Leu-rich_rpt"/>
</dbReference>
<evidence type="ECO:0000256" key="13">
    <source>
        <dbReference type="ARBA" id="ARBA00022777"/>
    </source>
</evidence>
<dbReference type="InterPro" id="IPR003591">
    <property type="entry name" value="Leu-rich_rpt_typical-subtyp"/>
</dbReference>
<dbReference type="SUPFAM" id="SSF56112">
    <property type="entry name" value="Protein kinase-like (PK-like)"/>
    <property type="match status" value="1"/>
</dbReference>
<dbReference type="SMART" id="SM00220">
    <property type="entry name" value="S_TKc"/>
    <property type="match status" value="1"/>
</dbReference>
<dbReference type="Gene3D" id="1.10.510.10">
    <property type="entry name" value="Transferase(Phosphotransferase) domain 1"/>
    <property type="match status" value="1"/>
</dbReference>
<evidence type="ECO:0000256" key="9">
    <source>
        <dbReference type="ARBA" id="ARBA00022692"/>
    </source>
</evidence>
<keyword evidence="17" id="KW-0675">Receptor</keyword>
<keyword evidence="9 23" id="KW-0812">Transmembrane</keyword>
<dbReference type="GO" id="GO:0005524">
    <property type="term" value="F:ATP binding"/>
    <property type="evidence" value="ECO:0007669"/>
    <property type="project" value="UniProtKB-UniRule"/>
</dbReference>
<evidence type="ECO:0000256" key="24">
    <source>
        <dbReference type="SAM" id="SignalP"/>
    </source>
</evidence>
<dbReference type="Gene3D" id="3.60.21.10">
    <property type="match status" value="1"/>
</dbReference>
<evidence type="ECO:0000256" key="5">
    <source>
        <dbReference type="ARBA" id="ARBA00022475"/>
    </source>
</evidence>
<keyword evidence="15 23" id="KW-1133">Transmembrane helix</keyword>
<dbReference type="InterPro" id="IPR000719">
    <property type="entry name" value="Prot_kinase_dom"/>
</dbReference>
<dbReference type="InterPro" id="IPR032675">
    <property type="entry name" value="LRR_dom_sf"/>
</dbReference>
<feature type="compositionally biased region" description="Basic and acidic residues" evidence="22">
    <location>
        <begin position="1203"/>
        <end position="1216"/>
    </location>
</feature>
<keyword evidence="11" id="KW-0677">Repeat</keyword>
<evidence type="ECO:0000256" key="16">
    <source>
        <dbReference type="ARBA" id="ARBA00023136"/>
    </source>
</evidence>
<evidence type="ECO:0000259" key="25">
    <source>
        <dbReference type="PROSITE" id="PS50011"/>
    </source>
</evidence>
<feature type="transmembrane region" description="Helical" evidence="23">
    <location>
        <begin position="695"/>
        <end position="719"/>
    </location>
</feature>
<evidence type="ECO:0000256" key="12">
    <source>
        <dbReference type="ARBA" id="ARBA00022741"/>
    </source>
</evidence>
<dbReference type="InterPro" id="IPR004843">
    <property type="entry name" value="Calcineurin-like_PHP"/>
</dbReference>
<dbReference type="Pfam" id="PF07714">
    <property type="entry name" value="PK_Tyr_Ser-Thr"/>
    <property type="match status" value="1"/>
</dbReference>
<keyword evidence="12 21" id="KW-0547">Nucleotide-binding</keyword>
<dbReference type="EMBL" id="JACTNZ010000008">
    <property type="protein sequence ID" value="KAG5538063.1"/>
    <property type="molecule type" value="Genomic_DNA"/>
</dbReference>
<evidence type="ECO:0000313" key="27">
    <source>
        <dbReference type="Proteomes" id="UP000823749"/>
    </source>
</evidence>
<dbReference type="InterPro" id="IPR001245">
    <property type="entry name" value="Ser-Thr/Tyr_kinase_cat_dom"/>
</dbReference>
<dbReference type="GO" id="GO:0005886">
    <property type="term" value="C:plasma membrane"/>
    <property type="evidence" value="ECO:0007669"/>
    <property type="project" value="UniProtKB-SubCell"/>
</dbReference>